<gene>
    <name evidence="3" type="ORF">BV494_05395</name>
</gene>
<dbReference type="GO" id="GO:0003677">
    <property type="term" value="F:DNA binding"/>
    <property type="evidence" value="ECO:0007669"/>
    <property type="project" value="UniProtKB-KW"/>
</dbReference>
<name>A0A2L1UN86_9GAMM</name>
<evidence type="ECO:0000313" key="3">
    <source>
        <dbReference type="EMBL" id="AVF34396.1"/>
    </source>
</evidence>
<sequence>MMRIALIDSCTFTYIGLKSLFALTPIPKGIIFNQISAEEALGRSNENYDIYIIEPGEVSFEFNIDKYIYNLKSMIQGSGKFVILSDNVIVNSRLADFHLCKAYSFSKSYFFFDSLLTEKYDAIRPFVEDYLLTKNEAILLRCLSKDPTMKNIEKITSIPMSNLYYYKYSAMRKLKLKNTNELFSYLNRVLNHSL</sequence>
<dbReference type="KEGG" id="rox:BV494_05395"/>
<evidence type="ECO:0000256" key="1">
    <source>
        <dbReference type="ARBA" id="ARBA00023125"/>
    </source>
</evidence>
<dbReference type="Proteomes" id="UP000239197">
    <property type="component" value="Chromosome"/>
</dbReference>
<accession>A0A2L1UN86</accession>
<dbReference type="RefSeq" id="WP_104921925.1">
    <property type="nucleotide sequence ID" value="NZ_CP019062.1"/>
</dbReference>
<dbReference type="GO" id="GO:0006355">
    <property type="term" value="P:regulation of DNA-templated transcription"/>
    <property type="evidence" value="ECO:0007669"/>
    <property type="project" value="InterPro"/>
</dbReference>
<dbReference type="InterPro" id="IPR000792">
    <property type="entry name" value="Tscrpt_reg_LuxR_C"/>
</dbReference>
<evidence type="ECO:0000313" key="4">
    <source>
        <dbReference type="Proteomes" id="UP000239197"/>
    </source>
</evidence>
<dbReference type="InterPro" id="IPR016032">
    <property type="entry name" value="Sig_transdc_resp-reg_C-effctor"/>
</dbReference>
<dbReference type="EMBL" id="CP019062">
    <property type="protein sequence ID" value="AVF34396.1"/>
    <property type="molecule type" value="Genomic_DNA"/>
</dbReference>
<dbReference type="AlphaFoldDB" id="A0A2L1UN86"/>
<keyword evidence="4" id="KW-1185">Reference proteome</keyword>
<reference evidence="4" key="1">
    <citation type="submission" date="2017-01" db="EMBL/GenBank/DDBJ databases">
        <title>Genome sequence of Rouxiella sp. ERMR1:05.</title>
        <authorList>
            <person name="Kumar R."/>
            <person name="Singh D."/>
            <person name="Kumar S."/>
        </authorList>
    </citation>
    <scope>NUCLEOTIDE SEQUENCE [LARGE SCALE GENOMIC DNA]</scope>
    <source>
        <strain evidence="4">ERMR1:05</strain>
    </source>
</reference>
<protein>
    <recommendedName>
        <fullName evidence="2">HTH luxR-type domain-containing protein</fullName>
    </recommendedName>
</protein>
<organism evidence="3 4">
    <name type="scientific">Rahnella sikkimica</name>
    <dbReference type="NCBI Taxonomy" id="1805933"/>
    <lineage>
        <taxon>Bacteria</taxon>
        <taxon>Pseudomonadati</taxon>
        <taxon>Pseudomonadota</taxon>
        <taxon>Gammaproteobacteria</taxon>
        <taxon>Enterobacterales</taxon>
        <taxon>Yersiniaceae</taxon>
        <taxon>Rahnella</taxon>
    </lineage>
</organism>
<feature type="domain" description="HTH luxR-type" evidence="2">
    <location>
        <begin position="125"/>
        <end position="190"/>
    </location>
</feature>
<evidence type="ECO:0000259" key="2">
    <source>
        <dbReference type="PROSITE" id="PS50043"/>
    </source>
</evidence>
<dbReference type="PROSITE" id="PS50043">
    <property type="entry name" value="HTH_LUXR_2"/>
    <property type="match status" value="1"/>
</dbReference>
<dbReference type="SUPFAM" id="SSF46894">
    <property type="entry name" value="C-terminal effector domain of the bipartite response regulators"/>
    <property type="match status" value="1"/>
</dbReference>
<dbReference type="OrthoDB" id="6504176at2"/>
<proteinExistence type="predicted"/>
<keyword evidence="1" id="KW-0238">DNA-binding</keyword>